<evidence type="ECO:0000256" key="3">
    <source>
        <dbReference type="SAM" id="MobiDB-lite"/>
    </source>
</evidence>
<feature type="domain" description="SH3" evidence="4">
    <location>
        <begin position="118"/>
        <end position="179"/>
    </location>
</feature>
<sequence length="231" mass="25912">MMKWIMRDQETPVWPSLGERPALRKLGSVSCEVLAWSDDEEDMHILHTDETKPYVNLPRLPLHSASPSTDSEYDFCKKSARKSSEVPSTELESETDATTDNEVTFRDREQSTSDREAEPGLVFEILYNYEAQKSDELNLKAGSTVKLIRKTEEQSWYYGELEDGTRGLYPGNYVRLLGSDAKSISAEEITEPPTGKELIGRGACAEVYKVVFEGEVACSGPLFPQSSLQDV</sequence>
<evidence type="ECO:0000256" key="2">
    <source>
        <dbReference type="PROSITE-ProRule" id="PRU00192"/>
    </source>
</evidence>
<protein>
    <recommendedName>
        <fullName evidence="4">SH3 domain-containing protein</fullName>
    </recommendedName>
</protein>
<keyword evidence="1 2" id="KW-0728">SH3 domain</keyword>
<feature type="compositionally biased region" description="Basic and acidic residues" evidence="3">
    <location>
        <begin position="103"/>
        <end position="117"/>
    </location>
</feature>
<dbReference type="InterPro" id="IPR001452">
    <property type="entry name" value="SH3_domain"/>
</dbReference>
<dbReference type="EMBL" id="UYRV01000772">
    <property type="protein sequence ID" value="VDK45466.1"/>
    <property type="molecule type" value="Genomic_DNA"/>
</dbReference>
<dbReference type="PANTHER" id="PTHR14167">
    <property type="entry name" value="SH3 DOMAIN-CONTAINING"/>
    <property type="match status" value="1"/>
</dbReference>
<dbReference type="OrthoDB" id="339325at2759"/>
<organism evidence="5 6">
    <name type="scientific">Cylicostephanus goldi</name>
    <name type="common">Nematode worm</name>
    <dbReference type="NCBI Taxonomy" id="71465"/>
    <lineage>
        <taxon>Eukaryota</taxon>
        <taxon>Metazoa</taxon>
        <taxon>Ecdysozoa</taxon>
        <taxon>Nematoda</taxon>
        <taxon>Chromadorea</taxon>
        <taxon>Rhabditida</taxon>
        <taxon>Rhabditina</taxon>
        <taxon>Rhabditomorpha</taxon>
        <taxon>Strongyloidea</taxon>
        <taxon>Strongylidae</taxon>
        <taxon>Cylicostephanus</taxon>
    </lineage>
</organism>
<dbReference type="Pfam" id="PF00018">
    <property type="entry name" value="SH3_1"/>
    <property type="match status" value="1"/>
</dbReference>
<dbReference type="InterPro" id="IPR036028">
    <property type="entry name" value="SH3-like_dom_sf"/>
</dbReference>
<evidence type="ECO:0000313" key="5">
    <source>
        <dbReference type="EMBL" id="VDK45466.1"/>
    </source>
</evidence>
<dbReference type="AlphaFoldDB" id="A0A3P6Q1A3"/>
<evidence type="ECO:0000313" key="6">
    <source>
        <dbReference type="Proteomes" id="UP000271889"/>
    </source>
</evidence>
<feature type="region of interest" description="Disordered" evidence="3">
    <location>
        <begin position="63"/>
        <end position="117"/>
    </location>
</feature>
<gene>
    <name evidence="5" type="ORF">CGOC_LOCUS526</name>
</gene>
<dbReference type="PROSITE" id="PS50002">
    <property type="entry name" value="SH3"/>
    <property type="match status" value="1"/>
</dbReference>
<dbReference type="Proteomes" id="UP000271889">
    <property type="component" value="Unassembled WGS sequence"/>
</dbReference>
<name>A0A3P6Q1A3_CYLGO</name>
<keyword evidence="6" id="KW-1185">Reference proteome</keyword>
<dbReference type="Gene3D" id="2.30.30.40">
    <property type="entry name" value="SH3 Domains"/>
    <property type="match status" value="1"/>
</dbReference>
<evidence type="ECO:0000256" key="1">
    <source>
        <dbReference type="ARBA" id="ARBA00022443"/>
    </source>
</evidence>
<dbReference type="PRINTS" id="PR00452">
    <property type="entry name" value="SH3DOMAIN"/>
</dbReference>
<dbReference type="PANTHER" id="PTHR14167:SF116">
    <property type="entry name" value="CAP, ISOFORM AC"/>
    <property type="match status" value="1"/>
</dbReference>
<dbReference type="InterPro" id="IPR050384">
    <property type="entry name" value="Endophilin_SH3RF"/>
</dbReference>
<reference evidence="5 6" key="1">
    <citation type="submission" date="2018-11" db="EMBL/GenBank/DDBJ databases">
        <authorList>
            <consortium name="Pathogen Informatics"/>
        </authorList>
    </citation>
    <scope>NUCLEOTIDE SEQUENCE [LARGE SCALE GENOMIC DNA]</scope>
</reference>
<evidence type="ECO:0000259" key="4">
    <source>
        <dbReference type="PROSITE" id="PS50002"/>
    </source>
</evidence>
<dbReference type="CDD" id="cd00174">
    <property type="entry name" value="SH3"/>
    <property type="match status" value="1"/>
</dbReference>
<proteinExistence type="predicted"/>
<dbReference type="SMART" id="SM00326">
    <property type="entry name" value="SH3"/>
    <property type="match status" value="1"/>
</dbReference>
<dbReference type="SUPFAM" id="SSF50044">
    <property type="entry name" value="SH3-domain"/>
    <property type="match status" value="1"/>
</dbReference>
<accession>A0A3P6Q1A3</accession>